<dbReference type="Pfam" id="PF20736">
    <property type="entry name" value="Glyco_hydro127M"/>
    <property type="match status" value="1"/>
</dbReference>
<dbReference type="RefSeq" id="WP_090843320.1">
    <property type="nucleotide sequence ID" value="NZ_FNIL01000008.1"/>
</dbReference>
<dbReference type="Gene3D" id="1.50.10.20">
    <property type="match status" value="1"/>
</dbReference>
<organism evidence="4 5">
    <name type="scientific">Alkalicoccus daliensis</name>
    <dbReference type="NCBI Taxonomy" id="745820"/>
    <lineage>
        <taxon>Bacteria</taxon>
        <taxon>Bacillati</taxon>
        <taxon>Bacillota</taxon>
        <taxon>Bacilli</taxon>
        <taxon>Bacillales</taxon>
        <taxon>Bacillaceae</taxon>
        <taxon>Alkalicoccus</taxon>
    </lineage>
</organism>
<protein>
    <recommendedName>
        <fullName evidence="6">Glycoside hydrolase family 127 protein</fullName>
    </recommendedName>
</protein>
<accession>A0A1H0HGW9</accession>
<evidence type="ECO:0000259" key="3">
    <source>
        <dbReference type="Pfam" id="PF20737"/>
    </source>
</evidence>
<name>A0A1H0HGW9_9BACI</name>
<dbReference type="InterPro" id="IPR008928">
    <property type="entry name" value="6-hairpin_glycosidase_sf"/>
</dbReference>
<dbReference type="Proteomes" id="UP000198778">
    <property type="component" value="Unassembled WGS sequence"/>
</dbReference>
<dbReference type="InterPro" id="IPR049174">
    <property type="entry name" value="Beta-AFase-like"/>
</dbReference>
<dbReference type="PANTHER" id="PTHR43465:SF2">
    <property type="entry name" value="DUF1680 DOMAIN PROTEIN (AFU_ORTHOLOGUE AFUA_1G08910)"/>
    <property type="match status" value="1"/>
</dbReference>
<dbReference type="OrthoDB" id="9757939at2"/>
<reference evidence="5" key="1">
    <citation type="submission" date="2016-10" db="EMBL/GenBank/DDBJ databases">
        <authorList>
            <person name="Varghese N."/>
            <person name="Submissions S."/>
        </authorList>
    </citation>
    <scope>NUCLEOTIDE SEQUENCE [LARGE SCALE GENOMIC DNA]</scope>
    <source>
        <strain evidence="5">CGMCC 1.10369</strain>
    </source>
</reference>
<sequence length="654" mass="74673">MKHDREMVKTIPLKNVYINGSFWADYIELVRKEVVPYQWDALNDNIPDIEPSHAIRNFKIAAGMEKGEFHGMVFQDSDVAKWLEAVGYLLAREEDAELEQRADEVIEIISNAQREDGYLNTYFILKEPGREWTNLCECHELYCAGHMIEAGAAYYQATGKTKLLQVAVKFADHIYEVFGPEEGQTQGYDGHQEIELALVKLYEVTLDEKYLQLSRFFLLERGKQPHFYDIEAEKRNGSHHFPGKMMIEDKSYSQAHALVTEQKEAAGHAVRFAYMCTGMAHVADKYKDEKLLAACRRLWRNVVDRQMYITGAVGSQSYGESFTIDYDLPNDTAYAETCASIGLIFFANRMLQIEPDREYADVLERALYNTVLAGMSMDGKEFFYVNPLEVEPQAAEESRRYDHVAPVRQGWLTCACCPPNVARLIASLGQYIYTVMEETIYTHLYISSDAKITLNNKEVLLSQQTNYPWDGNVEITVTPEAEAVFALALRVPAWSEEVELFINDQAQALPMPEESGYILLSRKWKPGDKIRLQLSLPIMLMQAHPRVRHAAGKTAVQRGPVVYCLEEADNGANLHNIFLQSSQSFNIKEGSEHFRGLKIITGEGNKKPADHWGEKLYKAQETIPPQTMPLTFIPYFSWANRGRGEMKVWIQTNI</sequence>
<dbReference type="Pfam" id="PF20737">
    <property type="entry name" value="Glyco_hydro127C"/>
    <property type="match status" value="1"/>
</dbReference>
<proteinExistence type="predicted"/>
<evidence type="ECO:0000313" key="5">
    <source>
        <dbReference type="Proteomes" id="UP000198778"/>
    </source>
</evidence>
<dbReference type="InterPro" id="IPR012878">
    <property type="entry name" value="Beta-AFase-like_GH127_cat"/>
</dbReference>
<dbReference type="InterPro" id="IPR049049">
    <property type="entry name" value="Beta-AFase-like_GH127_C"/>
</dbReference>
<feature type="domain" description="Non-reducing end beta-L-arabinofuranosidase-like GH127 catalytic" evidence="1">
    <location>
        <begin position="15"/>
        <end position="429"/>
    </location>
</feature>
<feature type="domain" description="Non-reducing end beta-L-arabinofuranosidase-like GH127 middle" evidence="2">
    <location>
        <begin position="439"/>
        <end position="535"/>
    </location>
</feature>
<dbReference type="Pfam" id="PF07944">
    <property type="entry name" value="Beta-AFase-like_GH127_cat"/>
    <property type="match status" value="1"/>
</dbReference>
<evidence type="ECO:0000259" key="2">
    <source>
        <dbReference type="Pfam" id="PF20736"/>
    </source>
</evidence>
<evidence type="ECO:0000259" key="1">
    <source>
        <dbReference type="Pfam" id="PF07944"/>
    </source>
</evidence>
<gene>
    <name evidence="4" type="ORF">SAMN04488053_10896</name>
</gene>
<evidence type="ECO:0000313" key="4">
    <source>
        <dbReference type="EMBL" id="SDO18340.1"/>
    </source>
</evidence>
<dbReference type="PANTHER" id="PTHR43465">
    <property type="entry name" value="DUF1680 DOMAIN PROTEIN (AFU_ORTHOLOGUE AFUA_1G08910)"/>
    <property type="match status" value="1"/>
</dbReference>
<dbReference type="EMBL" id="FNIL01000008">
    <property type="protein sequence ID" value="SDO18340.1"/>
    <property type="molecule type" value="Genomic_DNA"/>
</dbReference>
<dbReference type="SUPFAM" id="SSF48208">
    <property type="entry name" value="Six-hairpin glycosidases"/>
    <property type="match status" value="1"/>
</dbReference>
<feature type="domain" description="Non-reducing end beta-L-arabinofuranosidase-like GH127 C-terminal" evidence="3">
    <location>
        <begin position="539"/>
        <end position="651"/>
    </location>
</feature>
<dbReference type="AlphaFoldDB" id="A0A1H0HGW9"/>
<keyword evidence="5" id="KW-1185">Reference proteome</keyword>
<evidence type="ECO:0008006" key="6">
    <source>
        <dbReference type="Google" id="ProtNLM"/>
    </source>
</evidence>
<dbReference type="InterPro" id="IPR049046">
    <property type="entry name" value="Beta-AFase-like_GH127_middle"/>
</dbReference>
<dbReference type="STRING" id="745820.SAMN04488053_10896"/>
<dbReference type="GO" id="GO:0005975">
    <property type="term" value="P:carbohydrate metabolic process"/>
    <property type="evidence" value="ECO:0007669"/>
    <property type="project" value="InterPro"/>
</dbReference>